<dbReference type="InterPro" id="IPR036661">
    <property type="entry name" value="Luciferase-like_sf"/>
</dbReference>
<dbReference type="PATRIC" id="fig|665004.4.peg.2176"/>
<dbReference type="AlphaFoldDB" id="A0A147KIG2"/>
<dbReference type="STRING" id="665004.AC529_08710"/>
<dbReference type="PANTHER" id="PTHR42847:SF4">
    <property type="entry name" value="ALKANESULFONATE MONOOXYGENASE-RELATED"/>
    <property type="match status" value="1"/>
</dbReference>
<proteinExistence type="predicted"/>
<evidence type="ECO:0000256" key="2">
    <source>
        <dbReference type="ARBA" id="ARBA00022643"/>
    </source>
</evidence>
<evidence type="ECO:0000313" key="6">
    <source>
        <dbReference type="EMBL" id="KUP97085.1"/>
    </source>
</evidence>
<evidence type="ECO:0000259" key="5">
    <source>
        <dbReference type="Pfam" id="PF00296"/>
    </source>
</evidence>
<feature type="domain" description="Luciferase-like" evidence="5">
    <location>
        <begin position="27"/>
        <end position="328"/>
    </location>
</feature>
<comment type="caution">
    <text evidence="6">The sequence shown here is derived from an EMBL/GenBank/DDBJ whole genome shotgun (WGS) entry which is preliminary data.</text>
</comment>
<dbReference type="GO" id="GO:0046306">
    <property type="term" value="P:alkanesulfonate catabolic process"/>
    <property type="evidence" value="ECO:0007669"/>
    <property type="project" value="TreeGrafter"/>
</dbReference>
<dbReference type="RefSeq" id="WP_068755793.1">
    <property type="nucleotide sequence ID" value="NZ_KQ950181.1"/>
</dbReference>
<dbReference type="EMBL" id="LGEM01000040">
    <property type="protein sequence ID" value="KUP97085.1"/>
    <property type="molecule type" value="Genomic_DNA"/>
</dbReference>
<dbReference type="SUPFAM" id="SSF51679">
    <property type="entry name" value="Bacterial luciferase-like"/>
    <property type="match status" value="1"/>
</dbReference>
<keyword evidence="7" id="KW-1185">Reference proteome</keyword>
<evidence type="ECO:0000256" key="3">
    <source>
        <dbReference type="ARBA" id="ARBA00023002"/>
    </source>
</evidence>
<dbReference type="Gene3D" id="3.20.20.30">
    <property type="entry name" value="Luciferase-like domain"/>
    <property type="match status" value="1"/>
</dbReference>
<dbReference type="InterPro" id="IPR050172">
    <property type="entry name" value="SsuD_RutA_monooxygenase"/>
</dbReference>
<keyword evidence="2" id="KW-0288">FMN</keyword>
<keyword evidence="3 6" id="KW-0560">Oxidoreductase</keyword>
<protein>
    <submittedName>
        <fullName evidence="6">Alkanesulfonate monooxygenase</fullName>
        <ecNumber evidence="6">1.14.14.5</ecNumber>
    </submittedName>
</protein>
<organism evidence="6 7">
    <name type="scientific">Thermobifida cellulosilytica TB100</name>
    <dbReference type="NCBI Taxonomy" id="665004"/>
    <lineage>
        <taxon>Bacteria</taxon>
        <taxon>Bacillati</taxon>
        <taxon>Actinomycetota</taxon>
        <taxon>Actinomycetes</taxon>
        <taxon>Streptosporangiales</taxon>
        <taxon>Nocardiopsidaceae</taxon>
        <taxon>Thermobifida</taxon>
    </lineage>
</organism>
<accession>A0A147KIG2</accession>
<reference evidence="7" key="1">
    <citation type="journal article" date="2017" name="Acta Aliment.">
        <title>Plant polysaccharide degrading enzyme system of Thermpbifida cellulosilytica TB100 revealed by de novo genome project data.</title>
        <authorList>
            <person name="Toth A."/>
            <person name="Baka E."/>
            <person name="Luzics S."/>
            <person name="Bata-Vidacs I."/>
            <person name="Nagy I."/>
            <person name="Balint B."/>
            <person name="Herceg R."/>
            <person name="Olasz F."/>
            <person name="Wilk T."/>
            <person name="Nagy T."/>
            <person name="Kriszt B."/>
            <person name="Nagy I."/>
            <person name="Kukolya J."/>
        </authorList>
    </citation>
    <scope>NUCLEOTIDE SEQUENCE [LARGE SCALE GENOMIC DNA]</scope>
    <source>
        <strain evidence="7">TB100</strain>
    </source>
</reference>
<dbReference type="InterPro" id="IPR011251">
    <property type="entry name" value="Luciferase-like_dom"/>
</dbReference>
<name>A0A147KIG2_THECS</name>
<evidence type="ECO:0000256" key="1">
    <source>
        <dbReference type="ARBA" id="ARBA00022630"/>
    </source>
</evidence>
<keyword evidence="4 6" id="KW-0503">Monooxygenase</keyword>
<dbReference type="CDD" id="cd01094">
    <property type="entry name" value="Alkanesulfonate_monoxygenase"/>
    <property type="match status" value="1"/>
</dbReference>
<sequence length="358" mass="39621">MAEEVLWYVVPQDGPYPWEPEGRREVDREYLQDLARSIDRLGYSGALLATAAHDVWILGAALADVTTRLRPLVAVHPGLISPVLLAKMALTFDHLFGGRLAVNVINGDTRTLSTYGLHLDHDERYALAREYWSVFRRLTAGETVDFHGDHIDVTGAGSGFGLEPVQRPHVPLWFGGSSEPGLDLAAELVDVYLSWGEPPAQLKEKIDRLRAKAARHGRTLRFGLRVHLIVKDTDAEAWAYADHLLKVTRPETFARQIDLARRSDSVGQSRQVQSHRGRVPDRAKDIEVYPNVWPGMGLLRPGPGTALVGSHASVVERLQEFEALGVDTFILSGNPLLEEAQHIAETILPHLGVPAPRP</sequence>
<dbReference type="PANTHER" id="PTHR42847">
    <property type="entry name" value="ALKANESULFONATE MONOOXYGENASE"/>
    <property type="match status" value="1"/>
</dbReference>
<evidence type="ECO:0000313" key="7">
    <source>
        <dbReference type="Proteomes" id="UP000074382"/>
    </source>
</evidence>
<dbReference type="OrthoDB" id="3206024at2"/>
<keyword evidence="1" id="KW-0285">Flavoprotein</keyword>
<dbReference type="Pfam" id="PF00296">
    <property type="entry name" value="Bac_luciferase"/>
    <property type="match status" value="1"/>
</dbReference>
<dbReference type="Proteomes" id="UP000074382">
    <property type="component" value="Unassembled WGS sequence"/>
</dbReference>
<dbReference type="EC" id="1.14.14.5" evidence="6"/>
<gene>
    <name evidence="6" type="ORF">AC529_08710</name>
</gene>
<dbReference type="GO" id="GO:0008726">
    <property type="term" value="F:alkanesulfonate monooxygenase activity"/>
    <property type="evidence" value="ECO:0007669"/>
    <property type="project" value="UniProtKB-EC"/>
</dbReference>
<evidence type="ECO:0000256" key="4">
    <source>
        <dbReference type="ARBA" id="ARBA00023033"/>
    </source>
</evidence>